<evidence type="ECO:0000256" key="3">
    <source>
        <dbReference type="ARBA" id="ARBA00022970"/>
    </source>
</evidence>
<evidence type="ECO:0000256" key="5">
    <source>
        <dbReference type="ARBA" id="ARBA00023136"/>
    </source>
</evidence>
<evidence type="ECO:0000313" key="8">
    <source>
        <dbReference type="EnsemblPlants" id="OB04G16250.1"/>
    </source>
</evidence>
<keyword evidence="3" id="KW-0813">Transport</keyword>
<comment type="subcellular location">
    <subcellularLocation>
        <location evidence="1">Membrane</location>
    </subcellularLocation>
</comment>
<dbReference type="STRING" id="4533.J3LWV0"/>
<evidence type="ECO:0000256" key="6">
    <source>
        <dbReference type="SAM" id="Phobius"/>
    </source>
</evidence>
<keyword evidence="2 6" id="KW-0812">Transmembrane</keyword>
<keyword evidence="9" id="KW-1185">Reference proteome</keyword>
<dbReference type="Pfam" id="PF01490">
    <property type="entry name" value="Aa_trans"/>
    <property type="match status" value="1"/>
</dbReference>
<feature type="domain" description="Amino acid transporter transmembrane" evidence="7">
    <location>
        <begin position="15"/>
        <end position="54"/>
    </location>
</feature>
<dbReference type="Gramene" id="OB04G16250.1">
    <property type="protein sequence ID" value="OB04G16250.1"/>
    <property type="gene ID" value="OB04G16250"/>
</dbReference>
<accession>J3LWV0</accession>
<evidence type="ECO:0000256" key="4">
    <source>
        <dbReference type="ARBA" id="ARBA00022989"/>
    </source>
</evidence>
<reference evidence="8" key="1">
    <citation type="journal article" date="2013" name="Nat. Commun.">
        <title>Whole-genome sequencing of Oryza brachyantha reveals mechanisms underlying Oryza genome evolution.</title>
        <authorList>
            <person name="Chen J."/>
            <person name="Huang Q."/>
            <person name="Gao D."/>
            <person name="Wang J."/>
            <person name="Lang Y."/>
            <person name="Liu T."/>
            <person name="Li B."/>
            <person name="Bai Z."/>
            <person name="Luis Goicoechea J."/>
            <person name="Liang C."/>
            <person name="Chen C."/>
            <person name="Zhang W."/>
            <person name="Sun S."/>
            <person name="Liao Y."/>
            <person name="Zhang X."/>
            <person name="Yang L."/>
            <person name="Song C."/>
            <person name="Wang M."/>
            <person name="Shi J."/>
            <person name="Liu G."/>
            <person name="Liu J."/>
            <person name="Zhou H."/>
            <person name="Zhou W."/>
            <person name="Yu Q."/>
            <person name="An N."/>
            <person name="Chen Y."/>
            <person name="Cai Q."/>
            <person name="Wang B."/>
            <person name="Liu B."/>
            <person name="Min J."/>
            <person name="Huang Y."/>
            <person name="Wu H."/>
            <person name="Li Z."/>
            <person name="Zhang Y."/>
            <person name="Yin Y."/>
            <person name="Song W."/>
            <person name="Jiang J."/>
            <person name="Jackson S.A."/>
            <person name="Wing R.A."/>
            <person name="Wang J."/>
            <person name="Chen M."/>
        </authorList>
    </citation>
    <scope>NUCLEOTIDE SEQUENCE [LARGE SCALE GENOMIC DNA]</scope>
    <source>
        <strain evidence="8">cv. IRGC 101232</strain>
    </source>
</reference>
<reference evidence="8" key="2">
    <citation type="submission" date="2013-04" db="UniProtKB">
        <authorList>
            <consortium name="EnsemblPlants"/>
        </authorList>
    </citation>
    <scope>IDENTIFICATION</scope>
</reference>
<dbReference type="Proteomes" id="UP000006038">
    <property type="component" value="Chromosome 4"/>
</dbReference>
<dbReference type="GO" id="GO:0006865">
    <property type="term" value="P:amino acid transport"/>
    <property type="evidence" value="ECO:0007669"/>
    <property type="project" value="UniProtKB-KW"/>
</dbReference>
<feature type="transmembrane region" description="Helical" evidence="6">
    <location>
        <begin position="45"/>
        <end position="69"/>
    </location>
</feature>
<organism evidence="8">
    <name type="scientific">Oryza brachyantha</name>
    <name type="common">malo sina</name>
    <dbReference type="NCBI Taxonomy" id="4533"/>
    <lineage>
        <taxon>Eukaryota</taxon>
        <taxon>Viridiplantae</taxon>
        <taxon>Streptophyta</taxon>
        <taxon>Embryophyta</taxon>
        <taxon>Tracheophyta</taxon>
        <taxon>Spermatophyta</taxon>
        <taxon>Magnoliopsida</taxon>
        <taxon>Liliopsida</taxon>
        <taxon>Poales</taxon>
        <taxon>Poaceae</taxon>
        <taxon>BOP clade</taxon>
        <taxon>Oryzoideae</taxon>
        <taxon>Oryzeae</taxon>
        <taxon>Oryzinae</taxon>
        <taxon>Oryza</taxon>
    </lineage>
</organism>
<evidence type="ECO:0000256" key="1">
    <source>
        <dbReference type="ARBA" id="ARBA00004370"/>
    </source>
</evidence>
<keyword evidence="5 6" id="KW-0472">Membrane</keyword>
<dbReference type="EnsemblPlants" id="OB04G16250.1">
    <property type="protein sequence ID" value="OB04G16250.1"/>
    <property type="gene ID" value="OB04G16250"/>
</dbReference>
<sequence>MEKSSVDATREKFSRRNVLHLRTLYLALCTFMAAVVPFFDDIVGVVGAVGFIPLDLLVQYIGLGFFLLGSAPSSAQKHKETNHVKRSQLEKRDAVAAVVQCSRRRSRSHHQQGRRTRGEKDATIGLVVPSSMVLPSYALLCGLAHVDDEVVGDHVADGEQRTQATENFELISIEVDFVTTIDANAHGDANKLATSH</sequence>
<feature type="transmembrane region" description="Helical" evidence="6">
    <location>
        <begin position="21"/>
        <end position="39"/>
    </location>
</feature>
<keyword evidence="4 6" id="KW-1133">Transmembrane helix</keyword>
<dbReference type="InterPro" id="IPR013057">
    <property type="entry name" value="AA_transpt_TM"/>
</dbReference>
<protein>
    <recommendedName>
        <fullName evidence="7">Amino acid transporter transmembrane domain-containing protein</fullName>
    </recommendedName>
</protein>
<dbReference type="HOGENOM" id="CLU_1392128_0_0_1"/>
<proteinExistence type="predicted"/>
<evidence type="ECO:0000256" key="2">
    <source>
        <dbReference type="ARBA" id="ARBA00022692"/>
    </source>
</evidence>
<dbReference type="GO" id="GO:0016020">
    <property type="term" value="C:membrane"/>
    <property type="evidence" value="ECO:0007669"/>
    <property type="project" value="UniProtKB-SubCell"/>
</dbReference>
<dbReference type="AlphaFoldDB" id="J3LWV0"/>
<evidence type="ECO:0000259" key="7">
    <source>
        <dbReference type="Pfam" id="PF01490"/>
    </source>
</evidence>
<evidence type="ECO:0000313" key="9">
    <source>
        <dbReference type="Proteomes" id="UP000006038"/>
    </source>
</evidence>
<keyword evidence="3" id="KW-0029">Amino-acid transport</keyword>
<name>J3LWV0_ORYBR</name>
<dbReference type="eggNOG" id="KOG1303">
    <property type="taxonomic scope" value="Eukaryota"/>
</dbReference>